<dbReference type="GO" id="GO:0005975">
    <property type="term" value="P:carbohydrate metabolic process"/>
    <property type="evidence" value="ECO:0007669"/>
    <property type="project" value="UniProtKB-ARBA"/>
</dbReference>
<sequence>MAVRAALTPLQPAPDHIRLGHHAPAGFRLRAFAALAALALTTTGLTALGVLVGPDAASAADTTIAFTSPAVTVWTVPAGVTRITATVTGASGGSGDSEVNFPGTTWPMTDDGRGGAGALVAGTFAVTPGESLRLWGSTVGGAVGGRNSPGAGGSGYTAGGAGGKGDPINSLTRAGAGGGGSSAITRNDGTAILVAAGGGGGAGRGGIWLNCSAGQGGPAGLAGANATGTCAGKGAGGNASGQSSGAGSAGGSAGGASAGGGAGGGGAGYRHGGNGGTAGRVGGSGGGGGGGGDSFASGDGVIGSALAGGGGRVTLTYSPSFDTQLSFSASKPSTVVGDPIGFTAQVSSSALPAETPTGSVALYTASGGLVETAPVIDGVATFPARLFAVGSYTLTARFTADDLRFHDSAQTLTVDIAQGPTQTTLASQTTAVFGEPITATITVSPVAPAAGAPSGTVRLQTESGTPIGEAELDASGQATIEFTPAAPAGLRVLAVYVGSSEFEASASLPTDLTIEKGQSTVDLTATAVSTVWGESVSFTAGVSATAPAVGLPTGTVEFFINGASVGIGTLTDGEASWSGADLEVGSNLVTAVYNGGTTFVGSMSQPLDHLVAPCPTTTTLTSDASTTVYGQAATFTADVAASAPGAGEPTGIVHFYAGGILVDSQAVVDGSATTTLSELPVGSHLLTAVFDGDARFVGSGSMECVHAVTAAATTVALTSDVFSSVSGQDVTFTADVAVTAPGGGTPTGSVAFAIDGGDAVEVPTANGSAALSVHGLAVGQHRIVATFVADGNYSGSSASALDHEVMRAATVISVESDVNPATFGETVTLTARLTVVEPGAGTPTGDIRFLVGSVEVGTGALVDGVASVVLSTSAVGQHTVVAEFAGDAQFSGSTGEGEPLVVTRAVTTLELSSAAPHTVFGEHLGLTAALGVVAPGRGTPRGTVTFFADGTVIGTSTLNAAGTQATLTVPSALGVGAHVLRAHYAGDDSFEAAESEPIEHAVSVATATISLAAPATSLVGAEVAFTAVVVPRGASEGAPTGRVQFFADGKPVGDPVALAATLGSAHAAVSSWTAEFRTASLTLGEHEITARYLGNAGFERADSDRLVHTVIPATVATQILTALGLADTGIRGAALLELAGLLVLVGVGAGLLNLIVRRRRRVETAS</sequence>
<dbReference type="InterPro" id="IPR032109">
    <property type="entry name" value="Big_3_5"/>
</dbReference>
<feature type="region of interest" description="Disordered" evidence="1">
    <location>
        <begin position="233"/>
        <end position="264"/>
    </location>
</feature>
<proteinExistence type="predicted"/>
<evidence type="ECO:0000259" key="3">
    <source>
        <dbReference type="Pfam" id="PF16640"/>
    </source>
</evidence>
<feature type="domain" description="Bacterial Ig-like" evidence="3">
    <location>
        <begin position="523"/>
        <end position="608"/>
    </location>
</feature>
<feature type="compositionally biased region" description="Gly residues" evidence="1">
    <location>
        <begin position="247"/>
        <end position="264"/>
    </location>
</feature>
<organism evidence="4 5">
    <name type="scientific">Glaciibacter psychrotolerans</name>
    <dbReference type="NCBI Taxonomy" id="670054"/>
    <lineage>
        <taxon>Bacteria</taxon>
        <taxon>Bacillati</taxon>
        <taxon>Actinomycetota</taxon>
        <taxon>Actinomycetes</taxon>
        <taxon>Micrococcales</taxon>
        <taxon>Microbacteriaceae</taxon>
        <taxon>Glaciibacter</taxon>
    </lineage>
</organism>
<evidence type="ECO:0000256" key="1">
    <source>
        <dbReference type="SAM" id="MobiDB-lite"/>
    </source>
</evidence>
<evidence type="ECO:0000313" key="4">
    <source>
        <dbReference type="EMBL" id="NYJ21611.1"/>
    </source>
</evidence>
<comment type="caution">
    <text evidence="4">The sequence shown here is derived from an EMBL/GenBank/DDBJ whole genome shotgun (WGS) entry which is preliminary data.</text>
</comment>
<feature type="domain" description="Bacterial Ig-like" evidence="3">
    <location>
        <begin position="722"/>
        <end position="805"/>
    </location>
</feature>
<feature type="domain" description="Bacterial Ig-like" evidence="3">
    <location>
        <begin position="329"/>
        <end position="416"/>
    </location>
</feature>
<evidence type="ECO:0000256" key="2">
    <source>
        <dbReference type="SAM" id="Phobius"/>
    </source>
</evidence>
<dbReference type="Proteomes" id="UP000537260">
    <property type="component" value="Unassembled WGS sequence"/>
</dbReference>
<dbReference type="RefSeq" id="WP_179580203.1">
    <property type="nucleotide sequence ID" value="NZ_JACCFM010000001.1"/>
</dbReference>
<feature type="domain" description="Bacterial Ig-like" evidence="3">
    <location>
        <begin position="1012"/>
        <end position="1110"/>
    </location>
</feature>
<gene>
    <name evidence="4" type="ORF">HNR05_003402</name>
</gene>
<feature type="domain" description="Bacterial Ig-like" evidence="3">
    <location>
        <begin position="426"/>
        <end position="514"/>
    </location>
</feature>
<dbReference type="Gene3D" id="2.60.40.10">
    <property type="entry name" value="Immunoglobulins"/>
    <property type="match status" value="8"/>
</dbReference>
<keyword evidence="2" id="KW-0472">Membrane</keyword>
<dbReference type="InterPro" id="IPR013783">
    <property type="entry name" value="Ig-like_fold"/>
</dbReference>
<feature type="domain" description="Bacterial Ig-like" evidence="3">
    <location>
        <begin position="620"/>
        <end position="703"/>
    </location>
</feature>
<feature type="domain" description="Bacterial Ig-like" evidence="3">
    <location>
        <begin position="817"/>
        <end position="897"/>
    </location>
</feature>
<name>A0A7Z0EH74_9MICO</name>
<accession>A0A7Z0EH74</accession>
<evidence type="ECO:0000313" key="5">
    <source>
        <dbReference type="Proteomes" id="UP000537260"/>
    </source>
</evidence>
<keyword evidence="2" id="KW-1133">Transmembrane helix</keyword>
<feature type="transmembrane region" description="Helical" evidence="2">
    <location>
        <begin position="1134"/>
        <end position="1156"/>
    </location>
</feature>
<dbReference type="AlphaFoldDB" id="A0A7Z0EH74"/>
<dbReference type="EMBL" id="JACCFM010000001">
    <property type="protein sequence ID" value="NYJ21611.1"/>
    <property type="molecule type" value="Genomic_DNA"/>
</dbReference>
<keyword evidence="5" id="KW-1185">Reference proteome</keyword>
<dbReference type="Pfam" id="PF16640">
    <property type="entry name" value="Big_3_5"/>
    <property type="match status" value="8"/>
</dbReference>
<protein>
    <recommendedName>
        <fullName evidence="3">Bacterial Ig-like domain-containing protein</fullName>
    </recommendedName>
</protein>
<feature type="domain" description="Bacterial Ig-like" evidence="3">
    <location>
        <begin position="914"/>
        <end position="1002"/>
    </location>
</feature>
<reference evidence="4 5" key="1">
    <citation type="submission" date="2020-07" db="EMBL/GenBank/DDBJ databases">
        <title>Sequencing the genomes of 1000 actinobacteria strains.</title>
        <authorList>
            <person name="Klenk H.-P."/>
        </authorList>
    </citation>
    <scope>NUCLEOTIDE SEQUENCE [LARGE SCALE GENOMIC DNA]</scope>
    <source>
        <strain evidence="4 5">LI1</strain>
    </source>
</reference>
<keyword evidence="2" id="KW-0812">Transmembrane</keyword>